<dbReference type="EMBL" id="JACIDX010000031">
    <property type="protein sequence ID" value="MBB3957697.1"/>
    <property type="molecule type" value="Genomic_DNA"/>
</dbReference>
<proteinExistence type="predicted"/>
<feature type="transmembrane region" description="Helical" evidence="1">
    <location>
        <begin position="12"/>
        <end position="34"/>
    </location>
</feature>
<comment type="caution">
    <text evidence="2">The sequence shown here is derived from an EMBL/GenBank/DDBJ whole genome shotgun (WGS) entry which is preliminary data.</text>
</comment>
<keyword evidence="1" id="KW-0472">Membrane</keyword>
<evidence type="ECO:0000313" key="2">
    <source>
        <dbReference type="EMBL" id="MBB3957697.1"/>
    </source>
</evidence>
<evidence type="ECO:0000256" key="1">
    <source>
        <dbReference type="SAM" id="Phobius"/>
    </source>
</evidence>
<protein>
    <submittedName>
        <fullName evidence="2">Uncharacterized protein</fullName>
    </submittedName>
</protein>
<name>A0A7W6CTR9_9SPHN</name>
<dbReference type="AlphaFoldDB" id="A0A7W6CTR9"/>
<keyword evidence="1" id="KW-0812">Transmembrane</keyword>
<dbReference type="Proteomes" id="UP000548867">
    <property type="component" value="Unassembled WGS sequence"/>
</dbReference>
<keyword evidence="1" id="KW-1133">Transmembrane helix</keyword>
<keyword evidence="3" id="KW-1185">Reference proteome</keyword>
<evidence type="ECO:0000313" key="3">
    <source>
        <dbReference type="Proteomes" id="UP000548867"/>
    </source>
</evidence>
<sequence length="43" mass="4719">MRIGRGTERFESLSSALCAIVTYAGAAGSVWISFDRKTLPDER</sequence>
<organism evidence="2 3">
    <name type="scientific">Novosphingobium sediminicola</name>
    <dbReference type="NCBI Taxonomy" id="563162"/>
    <lineage>
        <taxon>Bacteria</taxon>
        <taxon>Pseudomonadati</taxon>
        <taxon>Pseudomonadota</taxon>
        <taxon>Alphaproteobacteria</taxon>
        <taxon>Sphingomonadales</taxon>
        <taxon>Sphingomonadaceae</taxon>
        <taxon>Novosphingobium</taxon>
    </lineage>
</organism>
<reference evidence="2 3" key="1">
    <citation type="submission" date="2020-08" db="EMBL/GenBank/DDBJ databases">
        <title>Genomic Encyclopedia of Type Strains, Phase IV (KMG-IV): sequencing the most valuable type-strain genomes for metagenomic binning, comparative biology and taxonomic classification.</title>
        <authorList>
            <person name="Goeker M."/>
        </authorList>
    </citation>
    <scope>NUCLEOTIDE SEQUENCE [LARGE SCALE GENOMIC DNA]</scope>
    <source>
        <strain evidence="2 3">DSM 27057</strain>
    </source>
</reference>
<gene>
    <name evidence="2" type="ORF">GGR38_004672</name>
</gene>
<accession>A0A7W6CTR9</accession>